<feature type="domain" description="Response regulatory" evidence="18">
    <location>
        <begin position="329"/>
        <end position="448"/>
    </location>
</feature>
<keyword evidence="11" id="KW-0902">Two-component regulatory system</keyword>
<feature type="domain" description="Response regulatory" evidence="18">
    <location>
        <begin position="473"/>
        <end position="589"/>
    </location>
</feature>
<name>A0A2R5F8A6_9PROT</name>
<evidence type="ECO:0000256" key="6">
    <source>
        <dbReference type="ARBA" id="ARBA00022692"/>
    </source>
</evidence>
<feature type="modified residue" description="4-aspartylphosphate" evidence="16">
    <location>
        <position position="382"/>
    </location>
</feature>
<dbReference type="PANTHER" id="PTHR45339:SF5">
    <property type="entry name" value="HISTIDINE KINASE"/>
    <property type="match status" value="1"/>
</dbReference>
<dbReference type="InterPro" id="IPR005467">
    <property type="entry name" value="His_kinase_dom"/>
</dbReference>
<comment type="catalytic activity">
    <reaction evidence="1">
        <text>ATP + protein L-histidine = ADP + protein N-phospho-L-histidine.</text>
        <dbReference type="EC" id="2.7.13.3"/>
    </reaction>
</comment>
<reference evidence="20 21" key="1">
    <citation type="journal article" date="2018" name="Environ. Microbiol.">
        <title>Isolation and genomic characterization of Novimethylophilus kurashikiensis gen. nov. sp. nov., a new lanthanide-dependent methylotrophic species of Methylophilaceae.</title>
        <authorList>
            <person name="Lv H."/>
            <person name="Sahin N."/>
            <person name="Tani A."/>
        </authorList>
    </citation>
    <scope>NUCLEOTIDE SEQUENCE [LARGE SCALE GENOMIC DNA]</scope>
    <source>
        <strain evidence="20 21">La2-4</strain>
    </source>
</reference>
<dbReference type="CDD" id="cd00082">
    <property type="entry name" value="HisKA"/>
    <property type="match status" value="1"/>
</dbReference>
<dbReference type="SMART" id="SM00388">
    <property type="entry name" value="HisKA"/>
    <property type="match status" value="1"/>
</dbReference>
<evidence type="ECO:0000256" key="10">
    <source>
        <dbReference type="ARBA" id="ARBA00022989"/>
    </source>
</evidence>
<dbReference type="FunFam" id="3.30.565.10:FF:000010">
    <property type="entry name" value="Sensor histidine kinase RcsC"/>
    <property type="match status" value="1"/>
</dbReference>
<evidence type="ECO:0000256" key="11">
    <source>
        <dbReference type="ARBA" id="ARBA00023012"/>
    </source>
</evidence>
<keyword evidence="21" id="KW-1185">Reference proteome</keyword>
<dbReference type="PRINTS" id="PR00344">
    <property type="entry name" value="BCTRLSENSOR"/>
</dbReference>
<dbReference type="Pfam" id="PF00072">
    <property type="entry name" value="Response_reg"/>
    <property type="match status" value="2"/>
</dbReference>
<dbReference type="PROSITE" id="PS50894">
    <property type="entry name" value="HPT"/>
    <property type="match status" value="1"/>
</dbReference>
<dbReference type="AlphaFoldDB" id="A0A2R5F8A6"/>
<dbReference type="PANTHER" id="PTHR45339">
    <property type="entry name" value="HYBRID SIGNAL TRANSDUCTION HISTIDINE KINASE J"/>
    <property type="match status" value="1"/>
</dbReference>
<feature type="modified residue" description="Phosphohistidine" evidence="15">
    <location>
        <position position="664"/>
    </location>
</feature>
<dbReference type="GO" id="GO:0005524">
    <property type="term" value="F:ATP binding"/>
    <property type="evidence" value="ECO:0007669"/>
    <property type="project" value="UniProtKB-KW"/>
</dbReference>
<comment type="function">
    <text evidence="13">Member of the two-component regulatory system BvgS/BvgA. Phosphorylates BvgA via a four-step phosphorelay in response to environmental signals.</text>
</comment>
<dbReference type="Proteomes" id="UP000245081">
    <property type="component" value="Unassembled WGS sequence"/>
</dbReference>
<dbReference type="EC" id="2.7.13.3" evidence="3"/>
<dbReference type="FunFam" id="1.10.287.130:FF:000004">
    <property type="entry name" value="Ethylene receptor 1"/>
    <property type="match status" value="1"/>
</dbReference>
<dbReference type="InterPro" id="IPR001789">
    <property type="entry name" value="Sig_transdc_resp-reg_receiver"/>
</dbReference>
<dbReference type="GO" id="GO:0000155">
    <property type="term" value="F:phosphorelay sensor kinase activity"/>
    <property type="evidence" value="ECO:0007669"/>
    <property type="project" value="InterPro"/>
</dbReference>
<dbReference type="Gene3D" id="3.30.565.10">
    <property type="entry name" value="Histidine kinase-like ATPase, C-terminal domain"/>
    <property type="match status" value="1"/>
</dbReference>
<keyword evidence="10" id="KW-1133">Transmembrane helix</keyword>
<dbReference type="InterPro" id="IPR036890">
    <property type="entry name" value="HATPase_C_sf"/>
</dbReference>
<evidence type="ECO:0000256" key="3">
    <source>
        <dbReference type="ARBA" id="ARBA00012438"/>
    </source>
</evidence>
<dbReference type="InterPro" id="IPR036097">
    <property type="entry name" value="HisK_dim/P_sf"/>
</dbReference>
<dbReference type="SUPFAM" id="SSF52172">
    <property type="entry name" value="CheY-like"/>
    <property type="match status" value="2"/>
</dbReference>
<dbReference type="Gene3D" id="3.40.50.2300">
    <property type="match status" value="2"/>
</dbReference>
<evidence type="ECO:0000256" key="15">
    <source>
        <dbReference type="PROSITE-ProRule" id="PRU00110"/>
    </source>
</evidence>
<dbReference type="SUPFAM" id="SSF55874">
    <property type="entry name" value="ATPase domain of HSP90 chaperone/DNA topoisomerase II/histidine kinase"/>
    <property type="match status" value="1"/>
</dbReference>
<dbReference type="InterPro" id="IPR003594">
    <property type="entry name" value="HATPase_dom"/>
</dbReference>
<gene>
    <name evidence="20" type="ORF">NMK_2026</name>
</gene>
<dbReference type="Pfam" id="PF01627">
    <property type="entry name" value="Hpt"/>
    <property type="match status" value="1"/>
</dbReference>
<evidence type="ECO:0000256" key="14">
    <source>
        <dbReference type="ARBA" id="ARBA00070152"/>
    </source>
</evidence>
<dbReference type="SMART" id="SM00448">
    <property type="entry name" value="REC"/>
    <property type="match status" value="2"/>
</dbReference>
<evidence type="ECO:0000256" key="8">
    <source>
        <dbReference type="ARBA" id="ARBA00022777"/>
    </source>
</evidence>
<keyword evidence="6" id="KW-0812">Transmembrane</keyword>
<evidence type="ECO:0000313" key="20">
    <source>
        <dbReference type="EMBL" id="GBG14427.1"/>
    </source>
</evidence>
<feature type="domain" description="HPt" evidence="19">
    <location>
        <begin position="625"/>
        <end position="720"/>
    </location>
</feature>
<proteinExistence type="predicted"/>
<evidence type="ECO:0000259" key="19">
    <source>
        <dbReference type="PROSITE" id="PS50894"/>
    </source>
</evidence>
<keyword evidence="12" id="KW-0472">Membrane</keyword>
<dbReference type="InterPro" id="IPR003661">
    <property type="entry name" value="HisK_dim/P_dom"/>
</dbReference>
<evidence type="ECO:0000256" key="4">
    <source>
        <dbReference type="ARBA" id="ARBA00022553"/>
    </source>
</evidence>
<dbReference type="InterPro" id="IPR008207">
    <property type="entry name" value="Sig_transdc_His_kin_Hpt_dom"/>
</dbReference>
<accession>A0A2R5F8A6</accession>
<dbReference type="Gene3D" id="1.10.287.130">
    <property type="match status" value="1"/>
</dbReference>
<dbReference type="InterPro" id="IPR004358">
    <property type="entry name" value="Sig_transdc_His_kin-like_C"/>
</dbReference>
<evidence type="ECO:0000313" key="21">
    <source>
        <dbReference type="Proteomes" id="UP000245081"/>
    </source>
</evidence>
<dbReference type="InterPro" id="IPR011006">
    <property type="entry name" value="CheY-like_superfamily"/>
</dbReference>
<keyword evidence="5" id="KW-0808">Transferase</keyword>
<organism evidence="20 21">
    <name type="scientific">Novimethylophilus kurashikiensis</name>
    <dbReference type="NCBI Taxonomy" id="1825523"/>
    <lineage>
        <taxon>Bacteria</taxon>
        <taxon>Pseudomonadati</taxon>
        <taxon>Pseudomonadota</taxon>
        <taxon>Betaproteobacteria</taxon>
        <taxon>Nitrosomonadales</taxon>
        <taxon>Methylophilaceae</taxon>
        <taxon>Novimethylophilus</taxon>
    </lineage>
</organism>
<dbReference type="GO" id="GO:0005886">
    <property type="term" value="C:plasma membrane"/>
    <property type="evidence" value="ECO:0007669"/>
    <property type="project" value="UniProtKB-SubCell"/>
</dbReference>
<dbReference type="SUPFAM" id="SSF47226">
    <property type="entry name" value="Histidine-containing phosphotransfer domain, HPT domain"/>
    <property type="match status" value="1"/>
</dbReference>
<sequence length="723" mass="79021">MFIPVDWLGHVACGVGVLATHLGLFELYRRKVIPPVVPCNELRVAVDRGNIQQENIIKLVDERTRELSNARDEALELATRKSEFLANMSHELRTPLNAISGLVELCLDTAPSPKQRNYLEKIESSAQSLLRLVSDVLDFSKADAGRITLERIAFDLRGVLNNLETMLLEKAYSHGVELVLECPLDDTSHVFVGDPMRIEQILVNLVSNAIKFSHKGGTVKVAIQVSTEANQTMMEITVSDNGIGMSQSHQETLFTPFTQADASTTRKYGGTGLGLAICKHLTELMSGSISVRSKEGEGSTFTVQIPIELRDDVSTPLDDKVFVPYAGHQILVVEDNESSRKALSRQLSALGMVCISHTSGESAVAGLAASATPGMYLAAFVDNTLPGISGIDTCRQLREIAPGLPLILMSSTNSDERVTHGAKSNFFDGTLLKPVRDWRTVSELSIQLGLAERTATGLAFHSANTPESIRGAHILVVDDVPINQEILKDLLENVGAKVSLASNGYEAIAAVEYQRPDCILMDCQMPVMDGYEASRKLMDNESFKDIPIIAVTAHASEADRQKCLEAGMVGYLPKPTKAADVYRILATHIKKRVEPVINQDAMPAYMLPALPHIDVSEGLLNCNTPVLYLKTLRTFRDNHCANFEEQFSLSLKEGNFKDALRHVHTLKGLARTVGAKALADIAYTLEMTVRDGATASDLDQQLPRLLRELAIVTHGLHKADLGQ</sequence>
<dbReference type="SUPFAM" id="SSF47384">
    <property type="entry name" value="Homodimeric domain of signal transducing histidine kinase"/>
    <property type="match status" value="1"/>
</dbReference>
<dbReference type="Pfam" id="PF00512">
    <property type="entry name" value="HisKA"/>
    <property type="match status" value="1"/>
</dbReference>
<keyword evidence="9" id="KW-0067">ATP-binding</keyword>
<evidence type="ECO:0000256" key="12">
    <source>
        <dbReference type="ARBA" id="ARBA00023136"/>
    </source>
</evidence>
<dbReference type="CDD" id="cd00156">
    <property type="entry name" value="REC"/>
    <property type="match status" value="1"/>
</dbReference>
<comment type="subcellular location">
    <subcellularLocation>
        <location evidence="2">Membrane</location>
    </subcellularLocation>
</comment>
<keyword evidence="7" id="KW-0547">Nucleotide-binding</keyword>
<evidence type="ECO:0000256" key="5">
    <source>
        <dbReference type="ARBA" id="ARBA00022679"/>
    </source>
</evidence>
<evidence type="ECO:0000259" key="17">
    <source>
        <dbReference type="PROSITE" id="PS50109"/>
    </source>
</evidence>
<protein>
    <recommendedName>
        <fullName evidence="14">Virulence sensor protein BvgS</fullName>
        <ecNumber evidence="3">2.7.13.3</ecNumber>
    </recommendedName>
</protein>
<dbReference type="EMBL" id="BDOQ01000007">
    <property type="protein sequence ID" value="GBG14427.1"/>
    <property type="molecule type" value="Genomic_DNA"/>
</dbReference>
<keyword evidence="8" id="KW-0418">Kinase</keyword>
<dbReference type="RefSeq" id="WP_181376235.1">
    <property type="nucleotide sequence ID" value="NZ_BDOQ01000007.1"/>
</dbReference>
<evidence type="ECO:0000256" key="7">
    <source>
        <dbReference type="ARBA" id="ARBA00022741"/>
    </source>
</evidence>
<evidence type="ECO:0000256" key="9">
    <source>
        <dbReference type="ARBA" id="ARBA00022840"/>
    </source>
</evidence>
<feature type="modified residue" description="4-aspartylphosphate" evidence="16">
    <location>
        <position position="522"/>
    </location>
</feature>
<keyword evidence="4 16" id="KW-0597">Phosphoprotein</keyword>
<feature type="domain" description="Histidine kinase" evidence="17">
    <location>
        <begin position="87"/>
        <end position="309"/>
    </location>
</feature>
<dbReference type="InterPro" id="IPR036641">
    <property type="entry name" value="HPT_dom_sf"/>
</dbReference>
<dbReference type="CDD" id="cd00088">
    <property type="entry name" value="HPT"/>
    <property type="match status" value="1"/>
</dbReference>
<dbReference type="CDD" id="cd17546">
    <property type="entry name" value="REC_hyHK_CKI1_RcsC-like"/>
    <property type="match status" value="1"/>
</dbReference>
<comment type="caution">
    <text evidence="20">The sequence shown here is derived from an EMBL/GenBank/DDBJ whole genome shotgun (WGS) entry which is preliminary data.</text>
</comment>
<evidence type="ECO:0000256" key="13">
    <source>
        <dbReference type="ARBA" id="ARBA00058004"/>
    </source>
</evidence>
<evidence type="ECO:0000256" key="2">
    <source>
        <dbReference type="ARBA" id="ARBA00004370"/>
    </source>
</evidence>
<dbReference type="Gene3D" id="1.20.120.160">
    <property type="entry name" value="HPT domain"/>
    <property type="match status" value="1"/>
</dbReference>
<evidence type="ECO:0000259" key="18">
    <source>
        <dbReference type="PROSITE" id="PS50110"/>
    </source>
</evidence>
<dbReference type="Pfam" id="PF02518">
    <property type="entry name" value="HATPase_c"/>
    <property type="match status" value="1"/>
</dbReference>
<dbReference type="SMART" id="SM00387">
    <property type="entry name" value="HATPase_c"/>
    <property type="match status" value="1"/>
</dbReference>
<dbReference type="CDD" id="cd16922">
    <property type="entry name" value="HATPase_EvgS-ArcB-TorS-like"/>
    <property type="match status" value="1"/>
</dbReference>
<evidence type="ECO:0000256" key="16">
    <source>
        <dbReference type="PROSITE-ProRule" id="PRU00169"/>
    </source>
</evidence>
<evidence type="ECO:0000256" key="1">
    <source>
        <dbReference type="ARBA" id="ARBA00000085"/>
    </source>
</evidence>
<dbReference type="PROSITE" id="PS50110">
    <property type="entry name" value="RESPONSE_REGULATORY"/>
    <property type="match status" value="2"/>
</dbReference>
<dbReference type="PROSITE" id="PS50109">
    <property type="entry name" value="HIS_KIN"/>
    <property type="match status" value="1"/>
</dbReference>